<dbReference type="NCBIfam" id="NF008811">
    <property type="entry name" value="PRK11835.1"/>
    <property type="match status" value="1"/>
</dbReference>
<gene>
    <name evidence="1" type="ORF">M992_1694</name>
</gene>
<accession>A0A0N0IA17</accession>
<reference evidence="1 2" key="1">
    <citation type="submission" date="2015-07" db="EMBL/GenBank/DDBJ databases">
        <title>ATOL: Assembling a taxonomically balanced genome-scale reconstruction of the evolutionary history of the Enterobacteriaceae.</title>
        <authorList>
            <person name="Plunkett G.III."/>
            <person name="Neeno-Eckwall E.C."/>
            <person name="Glasner J.D."/>
            <person name="Perna N.T."/>
        </authorList>
    </citation>
    <scope>NUCLEOTIDE SEQUENCE [LARGE SCALE GENOMIC DNA]</scope>
    <source>
        <strain evidence="1 2">ATCC 35017</strain>
    </source>
</reference>
<dbReference type="EMBL" id="LGAA01000018">
    <property type="protein sequence ID" value="KPD02540.1"/>
    <property type="molecule type" value="Genomic_DNA"/>
</dbReference>
<protein>
    <submittedName>
        <fullName evidence="1">Putative cytoplasmic protein</fullName>
    </submittedName>
</protein>
<keyword evidence="2" id="KW-1185">Reference proteome</keyword>
<sequence length="113" mass="12500">MENIGLSVVHRLPQSYRWLSGKVGSSLEVIPMNTADSNKLVGLKLLSHDCETDTVALKQLADILSDMQIDSVTLDWQGELCLFIRATDEQAAMCRFKAFGMAVAESVTAFYPF</sequence>
<evidence type="ECO:0000313" key="2">
    <source>
        <dbReference type="Proteomes" id="UP000053226"/>
    </source>
</evidence>
<dbReference type="Pfam" id="PF13989">
    <property type="entry name" value="YejG"/>
    <property type="match status" value="1"/>
</dbReference>
<comment type="caution">
    <text evidence="1">The sequence shown here is derived from an EMBL/GenBank/DDBJ whole genome shotgun (WGS) entry which is preliminary data.</text>
</comment>
<dbReference type="InterPro" id="IPR020489">
    <property type="entry name" value="Uncharacterised_YejG"/>
</dbReference>
<organism evidence="1 2">
    <name type="scientific">Moellerella wisconsensis ATCC 35017</name>
    <dbReference type="NCBI Taxonomy" id="1354267"/>
    <lineage>
        <taxon>Bacteria</taxon>
        <taxon>Pseudomonadati</taxon>
        <taxon>Pseudomonadota</taxon>
        <taxon>Gammaproteobacteria</taxon>
        <taxon>Enterobacterales</taxon>
        <taxon>Morganellaceae</taxon>
        <taxon>Moellerella</taxon>
    </lineage>
</organism>
<name>A0A0N0IA17_9GAMM</name>
<dbReference type="AlphaFoldDB" id="A0A0N0IA17"/>
<dbReference type="RefSeq" id="WP_053908125.1">
    <property type="nucleotide sequence ID" value="NZ_CAWMUS010000018.1"/>
</dbReference>
<dbReference type="Proteomes" id="UP000053226">
    <property type="component" value="Unassembled WGS sequence"/>
</dbReference>
<evidence type="ECO:0000313" key="1">
    <source>
        <dbReference type="EMBL" id="KPD02540.1"/>
    </source>
</evidence>
<proteinExistence type="predicted"/>
<dbReference type="OrthoDB" id="6413388at2"/>